<dbReference type="InterPro" id="IPR011044">
    <property type="entry name" value="Quino_amine_DH_bsu"/>
</dbReference>
<dbReference type="EMBL" id="WOFE01000007">
    <property type="protein sequence ID" value="MBM5572434.1"/>
    <property type="molecule type" value="Genomic_DNA"/>
</dbReference>
<evidence type="ECO:0000256" key="1">
    <source>
        <dbReference type="SAM" id="SignalP"/>
    </source>
</evidence>
<evidence type="ECO:0000313" key="2">
    <source>
        <dbReference type="EMBL" id="MBM5572434.1"/>
    </source>
</evidence>
<name>A0ABS2CE62_9NEIS</name>
<keyword evidence="3" id="KW-1185">Reference proteome</keyword>
<dbReference type="InterPro" id="IPR015943">
    <property type="entry name" value="WD40/YVTN_repeat-like_dom_sf"/>
</dbReference>
<protein>
    <submittedName>
        <fullName evidence="2">DUF1513 domain-containing protein</fullName>
    </submittedName>
</protein>
<dbReference type="PIRSF" id="PIRSF028101">
    <property type="entry name" value="UCP028101"/>
    <property type="match status" value="1"/>
</dbReference>
<evidence type="ECO:0000313" key="3">
    <source>
        <dbReference type="Proteomes" id="UP001195660"/>
    </source>
</evidence>
<gene>
    <name evidence="2" type="ORF">GM173_12730</name>
</gene>
<keyword evidence="1" id="KW-0732">Signal</keyword>
<proteinExistence type="predicted"/>
<accession>A0ABS2CE62</accession>
<dbReference type="Gene3D" id="2.130.10.10">
    <property type="entry name" value="YVTN repeat-like/Quinoprotein amine dehydrogenase"/>
    <property type="match status" value="1"/>
</dbReference>
<dbReference type="Pfam" id="PF07433">
    <property type="entry name" value="DUF1513"/>
    <property type="match status" value="1"/>
</dbReference>
<feature type="chain" id="PRO_5046666023" evidence="1">
    <location>
        <begin position="28"/>
        <end position="369"/>
    </location>
</feature>
<sequence>MMLARRQFLLQLAALALPNSLSLPVLAASRNSADIEQVLLSASWDATADGEAQGVFHSLANSTAPAITLPGRGHGIVPLPHELKGQAIIVSRRLGSWLAKVDWREGKLLQLIEAEFDRQFFGHALVTPDGKTLITTENDGETGQGVLGLYSTATLKRLGEIPSHGIGPHELIWLEQGKILAVANGGILTLPETGRRKLNVDAMHPTLSLLAWPSGELLNQYALSDPALSIRHLALAADGSLGIALQAEYRDRTAHRNAPLLAVLRQGQLQLAAQPDGLQGYAASIAAVGNTFLISALKGNALARWRSDGTPLAPIAMPRPAGIVSDGQQAWVSSESGILAHFEPHSAKLTPLKSVATHRWDNHLVIAKR</sequence>
<comment type="caution">
    <text evidence="2">The sequence shown here is derived from an EMBL/GenBank/DDBJ whole genome shotgun (WGS) entry which is preliminary data.</text>
</comment>
<reference evidence="2 3" key="1">
    <citation type="submission" date="2019-11" db="EMBL/GenBank/DDBJ databases">
        <title>Novel Deefgea species.</title>
        <authorList>
            <person name="Han J.-H."/>
        </authorList>
    </citation>
    <scope>NUCLEOTIDE SEQUENCE [LARGE SCALE GENOMIC DNA]</scope>
    <source>
        <strain evidence="2 3">LMG 24817</strain>
    </source>
</reference>
<dbReference type="Proteomes" id="UP001195660">
    <property type="component" value="Unassembled WGS sequence"/>
</dbReference>
<feature type="signal peptide" evidence="1">
    <location>
        <begin position="1"/>
        <end position="27"/>
    </location>
</feature>
<dbReference type="InterPro" id="IPR008311">
    <property type="entry name" value="UCP028101"/>
</dbReference>
<dbReference type="SUPFAM" id="SSF50969">
    <property type="entry name" value="YVTN repeat-like/Quinoprotein amine dehydrogenase"/>
    <property type="match status" value="1"/>
</dbReference>
<organism evidence="2 3">
    <name type="scientific">Deefgea chitinilytica</name>
    <dbReference type="NCBI Taxonomy" id="570276"/>
    <lineage>
        <taxon>Bacteria</taxon>
        <taxon>Pseudomonadati</taxon>
        <taxon>Pseudomonadota</taxon>
        <taxon>Betaproteobacteria</taxon>
        <taxon>Neisseriales</taxon>
        <taxon>Chitinibacteraceae</taxon>
        <taxon>Deefgea</taxon>
    </lineage>
</organism>